<dbReference type="AlphaFoldDB" id="A0A2T9Z8I7"/>
<evidence type="ECO:0000313" key="3">
    <source>
        <dbReference type="Proteomes" id="UP000245609"/>
    </source>
</evidence>
<protein>
    <submittedName>
        <fullName evidence="2">Uncharacterized protein</fullName>
    </submittedName>
</protein>
<feature type="compositionally biased region" description="Polar residues" evidence="1">
    <location>
        <begin position="31"/>
        <end position="47"/>
    </location>
</feature>
<accession>A0A2T9Z8I7</accession>
<comment type="caution">
    <text evidence="2">The sequence shown here is derived from an EMBL/GenBank/DDBJ whole genome shotgun (WGS) entry which is preliminary data.</text>
</comment>
<dbReference type="EMBL" id="MBFS01001571">
    <property type="protein sequence ID" value="PVV00862.1"/>
    <property type="molecule type" value="Genomic_DNA"/>
</dbReference>
<feature type="region of interest" description="Disordered" evidence="1">
    <location>
        <begin position="31"/>
        <end position="95"/>
    </location>
</feature>
<name>A0A2T9Z8I7_9FUNG</name>
<dbReference type="Proteomes" id="UP000245609">
    <property type="component" value="Unassembled WGS sequence"/>
</dbReference>
<feature type="non-terminal residue" evidence="2">
    <location>
        <position position="1"/>
    </location>
</feature>
<sequence length="239" mass="27159">FNKNNSGLYIDQKALNRLLDIKRIEKWNKASNESSKVINSADSSNGPLGNKNKHKEHEPRSTKEQGLGFFEGSKSASKRRIDSDSNTGISAPKEKRDGSTIEKVCHIHMHSIEYLCPVKAYLEYKKRIAVTHCIEKHPIIGNIKIEYLIRNLLKHDVKIGSQRINKHINALMDLIKLDNGKKKPEACAAGTILPTKAGATYENVDTRGFWLSRRIFETYYQISRRSRDNMTNLIHGNSS</sequence>
<organism evidence="2 3">
    <name type="scientific">Smittium megazygosporum</name>
    <dbReference type="NCBI Taxonomy" id="133381"/>
    <lineage>
        <taxon>Eukaryota</taxon>
        <taxon>Fungi</taxon>
        <taxon>Fungi incertae sedis</taxon>
        <taxon>Zoopagomycota</taxon>
        <taxon>Kickxellomycotina</taxon>
        <taxon>Harpellomycetes</taxon>
        <taxon>Harpellales</taxon>
        <taxon>Legeriomycetaceae</taxon>
        <taxon>Smittium</taxon>
    </lineage>
</organism>
<evidence type="ECO:0000256" key="1">
    <source>
        <dbReference type="SAM" id="MobiDB-lite"/>
    </source>
</evidence>
<evidence type="ECO:0000313" key="2">
    <source>
        <dbReference type="EMBL" id="PVV00862.1"/>
    </source>
</evidence>
<dbReference type="OrthoDB" id="2400069at2759"/>
<keyword evidence="3" id="KW-1185">Reference proteome</keyword>
<gene>
    <name evidence="2" type="ORF">BB560_004740</name>
</gene>
<reference evidence="2 3" key="1">
    <citation type="journal article" date="2018" name="MBio">
        <title>Comparative Genomics Reveals the Core Gene Toolbox for the Fungus-Insect Symbiosis.</title>
        <authorList>
            <person name="Wang Y."/>
            <person name="Stata M."/>
            <person name="Wang W."/>
            <person name="Stajich J.E."/>
            <person name="White M.M."/>
            <person name="Moncalvo J.M."/>
        </authorList>
    </citation>
    <scope>NUCLEOTIDE SEQUENCE [LARGE SCALE GENOMIC DNA]</scope>
    <source>
        <strain evidence="2 3">SC-DP-2</strain>
    </source>
</reference>
<proteinExistence type="predicted"/>
<dbReference type="STRING" id="133381.A0A2T9Z8I7"/>